<sequence>MNTVYIYILLMISVVSLYSAEKDMQTLSNIKTCPLIIVHEGISAVHTNIYTKLLNISRTLQEQVNDFGTSVSLTDKPYYPVDRNIESLQYIV</sequence>
<evidence type="ECO:0000313" key="2">
    <source>
        <dbReference type="Proteomes" id="UP000032214"/>
    </source>
</evidence>
<gene>
    <name evidence="1" type="ORF">J120_05160</name>
</gene>
<dbReference type="Proteomes" id="UP000032214">
    <property type="component" value="Unassembled WGS sequence"/>
</dbReference>
<feature type="non-terminal residue" evidence="1">
    <location>
        <position position="92"/>
    </location>
</feature>
<keyword evidence="2" id="KW-1185">Reference proteome</keyword>
<name>A0A0D2JKF4_9BACT</name>
<reference evidence="1 2" key="1">
    <citation type="journal article" date="2013" name="Proc. Natl. Acad. Sci. U.S.A.">
        <title>Candidate phylum TM6 genome recovered from a hospital sink biofilm provides genomic insights into this uncultivated phylum.</title>
        <authorList>
            <person name="McLean J.S."/>
            <person name="Lombardo M.J."/>
            <person name="Badger J.H."/>
            <person name="Edlund A."/>
            <person name="Novotny M."/>
            <person name="Yee-Greenbaum J."/>
            <person name="Vyahhi N."/>
            <person name="Hall A.P."/>
            <person name="Yang Y."/>
            <person name="Dupont C.L."/>
            <person name="Ziegler M.G."/>
            <person name="Chitsaz H."/>
            <person name="Allen A.E."/>
            <person name="Yooseph S."/>
            <person name="Tesler G."/>
            <person name="Pevzner P.A."/>
            <person name="Friedman R.M."/>
            <person name="Nealson K.H."/>
            <person name="Venter J.C."/>
            <person name="Lasken R.S."/>
        </authorList>
    </citation>
    <scope>NUCLEOTIDE SEQUENCE [LARGE SCALE GENOMIC DNA]</scope>
    <source>
        <strain evidence="1 2">TM6SC1</strain>
    </source>
</reference>
<comment type="caution">
    <text evidence="1">The sequence shown here is derived from an EMBL/GenBank/DDBJ whole genome shotgun (WGS) entry which is preliminary data.</text>
</comment>
<accession>A0A0D2JKF4</accession>
<dbReference type="EMBL" id="ARQD01000007">
    <property type="protein sequence ID" value="KIX84878.1"/>
    <property type="molecule type" value="Genomic_DNA"/>
</dbReference>
<organism evidence="1 2">
    <name type="scientific">candidate division TM6 bacterium JCVI TM6SC1</name>
    <dbReference type="NCBI Taxonomy" id="1306947"/>
    <lineage>
        <taxon>Bacteria</taxon>
        <taxon>Candidatus Babelota</taxon>
        <taxon>Vermiphilus</taxon>
    </lineage>
</organism>
<proteinExistence type="predicted"/>
<evidence type="ECO:0000313" key="1">
    <source>
        <dbReference type="EMBL" id="KIX84878.1"/>
    </source>
</evidence>
<dbReference type="AlphaFoldDB" id="A0A0D2JKF4"/>
<protein>
    <submittedName>
        <fullName evidence="1">Uncharacterized protein</fullName>
    </submittedName>
</protein>